<feature type="domain" description="Glycosyltransferase 2-like" evidence="6">
    <location>
        <begin position="6"/>
        <end position="108"/>
    </location>
</feature>
<dbReference type="PANTHER" id="PTHR43646:SF2">
    <property type="entry name" value="GLYCOSYLTRANSFERASE 2-LIKE DOMAIN-CONTAINING PROTEIN"/>
    <property type="match status" value="1"/>
</dbReference>
<dbReference type="GO" id="GO:0005886">
    <property type="term" value="C:plasma membrane"/>
    <property type="evidence" value="ECO:0007669"/>
    <property type="project" value="UniProtKB-SubCell"/>
</dbReference>
<proteinExistence type="predicted"/>
<dbReference type="CDD" id="cd02522">
    <property type="entry name" value="GT_2_like_a"/>
    <property type="match status" value="1"/>
</dbReference>
<comment type="subcellular location">
    <subcellularLocation>
        <location evidence="1">Cell membrane</location>
    </subcellularLocation>
</comment>
<gene>
    <name evidence="7" type="ORF">C8N30_0468</name>
</gene>
<sequence>MRAQISVIVPTLNAEGALGACLAALMEGLEHGLIRELIVSDGGSDDATGATAQAWGALVVHGAASRGGQLRRGAAAAQGDWLLVVHADTVLAKGWTDAVHKHLEDPSKAGWFTLAFDQRGLAAGIVAGWANMRSALGLPYGDQGLLIHRTLYDAVGGYPDQPLMEDVAIARALRGRLSALGAVAVTSADKYRAQGWLRRGGRNLWTLLRYAVGTSPHALARSYRREK</sequence>
<evidence type="ECO:0000313" key="8">
    <source>
        <dbReference type="Proteomes" id="UP000284407"/>
    </source>
</evidence>
<dbReference type="RefSeq" id="WP_025062877.1">
    <property type="nucleotide sequence ID" value="NZ_RAQK01000001.1"/>
</dbReference>
<keyword evidence="8" id="KW-1185">Reference proteome</keyword>
<accession>A0A420DNU2</accession>
<dbReference type="InterPro" id="IPR026461">
    <property type="entry name" value="Trfase_2_rSAM/seldom_assoc"/>
</dbReference>
<dbReference type="GO" id="GO:0016757">
    <property type="term" value="F:glycosyltransferase activity"/>
    <property type="evidence" value="ECO:0007669"/>
    <property type="project" value="UniProtKB-KW"/>
</dbReference>
<keyword evidence="5" id="KW-0472">Membrane</keyword>
<evidence type="ECO:0000256" key="5">
    <source>
        <dbReference type="ARBA" id="ARBA00023136"/>
    </source>
</evidence>
<keyword evidence="3" id="KW-0328">Glycosyltransferase</keyword>
<dbReference type="Gene3D" id="3.90.550.10">
    <property type="entry name" value="Spore Coat Polysaccharide Biosynthesis Protein SpsA, Chain A"/>
    <property type="match status" value="1"/>
</dbReference>
<dbReference type="SUPFAM" id="SSF53448">
    <property type="entry name" value="Nucleotide-diphospho-sugar transferases"/>
    <property type="match status" value="1"/>
</dbReference>
<dbReference type="InterPro" id="IPR001173">
    <property type="entry name" value="Glyco_trans_2-like"/>
</dbReference>
<evidence type="ECO:0000256" key="1">
    <source>
        <dbReference type="ARBA" id="ARBA00004236"/>
    </source>
</evidence>
<evidence type="ECO:0000256" key="4">
    <source>
        <dbReference type="ARBA" id="ARBA00022679"/>
    </source>
</evidence>
<evidence type="ECO:0000259" key="6">
    <source>
        <dbReference type="Pfam" id="PF00535"/>
    </source>
</evidence>
<dbReference type="AlphaFoldDB" id="A0A420DNU2"/>
<reference evidence="7 8" key="1">
    <citation type="submission" date="2018-09" db="EMBL/GenBank/DDBJ databases">
        <title>Genomic Encyclopedia of Archaeal and Bacterial Type Strains, Phase II (KMG-II): from individual species to whole genera.</title>
        <authorList>
            <person name="Goeker M."/>
        </authorList>
    </citation>
    <scope>NUCLEOTIDE SEQUENCE [LARGE SCALE GENOMIC DNA]</scope>
    <source>
        <strain evidence="7 8">DSM 11458</strain>
    </source>
</reference>
<name>A0A420DNU2_9RHOB</name>
<evidence type="ECO:0000313" key="7">
    <source>
        <dbReference type="EMBL" id="RKE95922.1"/>
    </source>
</evidence>
<protein>
    <recommendedName>
        <fullName evidence="6">Glycosyltransferase 2-like domain-containing protein</fullName>
    </recommendedName>
</protein>
<keyword evidence="2" id="KW-1003">Cell membrane</keyword>
<dbReference type="OrthoDB" id="5291101at2"/>
<comment type="caution">
    <text evidence="7">The sequence shown here is derived from an EMBL/GenBank/DDBJ whole genome shotgun (WGS) entry which is preliminary data.</text>
</comment>
<organism evidence="7 8">
    <name type="scientific">Sulfitobacter guttiformis</name>
    <dbReference type="NCBI Taxonomy" id="74349"/>
    <lineage>
        <taxon>Bacteria</taxon>
        <taxon>Pseudomonadati</taxon>
        <taxon>Pseudomonadota</taxon>
        <taxon>Alphaproteobacteria</taxon>
        <taxon>Rhodobacterales</taxon>
        <taxon>Roseobacteraceae</taxon>
        <taxon>Sulfitobacter</taxon>
    </lineage>
</organism>
<evidence type="ECO:0000256" key="3">
    <source>
        <dbReference type="ARBA" id="ARBA00022676"/>
    </source>
</evidence>
<dbReference type="STRING" id="1443111.Z949_2437"/>
<dbReference type="Pfam" id="PF00535">
    <property type="entry name" value="Glycos_transf_2"/>
    <property type="match status" value="1"/>
</dbReference>
<dbReference type="Proteomes" id="UP000284407">
    <property type="component" value="Unassembled WGS sequence"/>
</dbReference>
<dbReference type="PANTHER" id="PTHR43646">
    <property type="entry name" value="GLYCOSYLTRANSFERASE"/>
    <property type="match status" value="1"/>
</dbReference>
<keyword evidence="4" id="KW-0808">Transferase</keyword>
<dbReference type="NCBIfam" id="TIGR04283">
    <property type="entry name" value="glyco_like_mftF"/>
    <property type="match status" value="1"/>
</dbReference>
<dbReference type="EMBL" id="RAQK01000001">
    <property type="protein sequence ID" value="RKE95922.1"/>
    <property type="molecule type" value="Genomic_DNA"/>
</dbReference>
<dbReference type="InterPro" id="IPR029044">
    <property type="entry name" value="Nucleotide-diphossugar_trans"/>
</dbReference>
<evidence type="ECO:0000256" key="2">
    <source>
        <dbReference type="ARBA" id="ARBA00022475"/>
    </source>
</evidence>